<sequence>MWEMSRVSQSGAGCTSCA</sequence>
<accession>A0A0E9Q3M4</accession>
<evidence type="ECO:0000313" key="1">
    <source>
        <dbReference type="EMBL" id="JAH11132.1"/>
    </source>
</evidence>
<protein>
    <submittedName>
        <fullName evidence="1">Uncharacterized protein</fullName>
    </submittedName>
</protein>
<name>A0A0E9Q3M4_ANGAN</name>
<reference evidence="1" key="1">
    <citation type="submission" date="2014-11" db="EMBL/GenBank/DDBJ databases">
        <authorList>
            <person name="Amaro Gonzalez C."/>
        </authorList>
    </citation>
    <scope>NUCLEOTIDE SEQUENCE</scope>
</reference>
<proteinExistence type="predicted"/>
<dbReference type="EMBL" id="GBXM01097445">
    <property type="protein sequence ID" value="JAH11132.1"/>
    <property type="molecule type" value="Transcribed_RNA"/>
</dbReference>
<dbReference type="AlphaFoldDB" id="A0A0E9Q3M4"/>
<organism evidence="1">
    <name type="scientific">Anguilla anguilla</name>
    <name type="common">European freshwater eel</name>
    <name type="synonym">Muraena anguilla</name>
    <dbReference type="NCBI Taxonomy" id="7936"/>
    <lineage>
        <taxon>Eukaryota</taxon>
        <taxon>Metazoa</taxon>
        <taxon>Chordata</taxon>
        <taxon>Craniata</taxon>
        <taxon>Vertebrata</taxon>
        <taxon>Euteleostomi</taxon>
        <taxon>Actinopterygii</taxon>
        <taxon>Neopterygii</taxon>
        <taxon>Teleostei</taxon>
        <taxon>Anguilliformes</taxon>
        <taxon>Anguillidae</taxon>
        <taxon>Anguilla</taxon>
    </lineage>
</organism>
<reference evidence="1" key="2">
    <citation type="journal article" date="2015" name="Fish Shellfish Immunol.">
        <title>Early steps in the European eel (Anguilla anguilla)-Vibrio vulnificus interaction in the gills: Role of the RtxA13 toxin.</title>
        <authorList>
            <person name="Callol A."/>
            <person name="Pajuelo D."/>
            <person name="Ebbesson L."/>
            <person name="Teles M."/>
            <person name="MacKenzie S."/>
            <person name="Amaro C."/>
        </authorList>
    </citation>
    <scope>NUCLEOTIDE SEQUENCE</scope>
</reference>